<dbReference type="EMBL" id="CABVGZ010000006">
    <property type="protein sequence ID" value="VVM54208.1"/>
    <property type="molecule type" value="Genomic_DNA"/>
</dbReference>
<evidence type="ECO:0000313" key="1">
    <source>
        <dbReference type="EMBL" id="VVM54208.1"/>
    </source>
</evidence>
<dbReference type="Proteomes" id="UP000326241">
    <property type="component" value="Unassembled WGS sequence"/>
</dbReference>
<proteinExistence type="predicted"/>
<sequence>MKEHCSATEFTLTYLKLLEQHLNVTWNDDGLPICVIDWISDESIEALRGDLIRLMTSDLEREARKATATYGLDHVQTVGFGLAPNFDEFVKLGLIYGERVVLWDVIHSRILAGSNSVDRKSLIGQIACELLMLRGTVQQGGVVLLAHPIVWSTDAADIDKELRGSSPVPAASLGLAMAFAAIQEGIQLHPYTLLTDASRQELTPAIQAADHELFSRESFSFQQCLTTVLQDDRVAFVKDVPTEEFYGVISRHDKLRQRIRQHFQPALTGLSPQQLSLENETLVGDLFELFGQRDADLKEYIADAADASFAFVTASLSATVLGQPLLPSLAALGPPAMALATAVRKWARKPEKSVIIQAFQALEKSAAENRMIDPADVQNRLNSVKKGLASLKDHYWEFMNCDWTEHRHDYLISVSPEIAKAILALLTPDDINRIVNARRFQADYIGDYLEYISELDEAIHWVHLEKTFDSEDGFLLYDGDAHVRAMEERQIPMSLWHLLLDNLSALACDMDLTGVIHYQTEQADDRGEKRNALITLASSMDEEDNAVLTELVRQGNDGHMPEWMSIALSARASAIVG</sequence>
<dbReference type="RefSeq" id="WP_150774211.1">
    <property type="nucleotide sequence ID" value="NZ_CABVGZ010000006.1"/>
</dbReference>
<accession>A0A5E6QG19</accession>
<evidence type="ECO:0000313" key="2">
    <source>
        <dbReference type="Proteomes" id="UP000326241"/>
    </source>
</evidence>
<gene>
    <name evidence="1" type="ORF">PS624_00945</name>
</gene>
<name>A0A5E6QG19_PSEFL</name>
<protein>
    <submittedName>
        <fullName evidence="1">Uncharacterized protein</fullName>
    </submittedName>
</protein>
<reference evidence="1 2" key="1">
    <citation type="submission" date="2019-09" db="EMBL/GenBank/DDBJ databases">
        <authorList>
            <person name="Chandra G."/>
            <person name="Truman W A."/>
        </authorList>
    </citation>
    <scope>NUCLEOTIDE SEQUENCE [LARGE SCALE GENOMIC DNA]</scope>
    <source>
        <strain evidence="1">PS624</strain>
    </source>
</reference>
<organism evidence="1 2">
    <name type="scientific">Pseudomonas fluorescens</name>
    <dbReference type="NCBI Taxonomy" id="294"/>
    <lineage>
        <taxon>Bacteria</taxon>
        <taxon>Pseudomonadati</taxon>
        <taxon>Pseudomonadota</taxon>
        <taxon>Gammaproteobacteria</taxon>
        <taxon>Pseudomonadales</taxon>
        <taxon>Pseudomonadaceae</taxon>
        <taxon>Pseudomonas</taxon>
    </lineage>
</organism>
<dbReference type="AlphaFoldDB" id="A0A5E6QG19"/>